<protein>
    <recommendedName>
        <fullName evidence="4">Translational regulator CsrA</fullName>
    </recommendedName>
</protein>
<dbReference type="GO" id="GO:0006402">
    <property type="term" value="P:mRNA catabolic process"/>
    <property type="evidence" value="ECO:0007669"/>
    <property type="project" value="InterPro"/>
</dbReference>
<dbReference type="InterPro" id="IPR036107">
    <property type="entry name" value="CsrA_sf"/>
</dbReference>
<comment type="function">
    <text evidence="4">A translational regulator that binds mRNA to regulate translation initiation and/or mRNA stability. Usually binds in the 5'-UTR at or near the Shine-Dalgarno sequence preventing ribosome-binding, thus repressing translation. Its main target seems to be the major flagellin gene, while its function is anatagonized by FliW.</text>
</comment>
<dbReference type="SUPFAM" id="SSF117130">
    <property type="entry name" value="CsrA-like"/>
    <property type="match status" value="1"/>
</dbReference>
<dbReference type="GO" id="GO:0005829">
    <property type="term" value="C:cytosol"/>
    <property type="evidence" value="ECO:0007669"/>
    <property type="project" value="TreeGrafter"/>
</dbReference>
<comment type="subunit">
    <text evidence="4">Homodimer; the beta-strands of each monomer intercalate to form a hydrophobic core, while the alpha-helices form wings that extend away from the core.</text>
</comment>
<dbReference type="GO" id="GO:1902208">
    <property type="term" value="P:regulation of bacterial-type flagellum assembly"/>
    <property type="evidence" value="ECO:0007669"/>
    <property type="project" value="UniProtKB-UniRule"/>
</dbReference>
<dbReference type="GO" id="GO:0048027">
    <property type="term" value="F:mRNA 5'-UTR binding"/>
    <property type="evidence" value="ECO:0007669"/>
    <property type="project" value="UniProtKB-UniRule"/>
</dbReference>
<keyword evidence="4" id="KW-1005">Bacterial flagellum biogenesis</keyword>
<evidence type="ECO:0000256" key="3">
    <source>
        <dbReference type="ARBA" id="ARBA00022884"/>
    </source>
</evidence>
<dbReference type="AlphaFoldDB" id="A0A5A5TGY4"/>
<evidence type="ECO:0000256" key="5">
    <source>
        <dbReference type="SAM" id="MobiDB-lite"/>
    </source>
</evidence>
<evidence type="ECO:0000256" key="4">
    <source>
        <dbReference type="HAMAP-Rule" id="MF_00167"/>
    </source>
</evidence>
<accession>A0A5A5TGY4</accession>
<keyword evidence="4" id="KW-0678">Repressor</keyword>
<feature type="compositionally biased region" description="Pro residues" evidence="5">
    <location>
        <begin position="61"/>
        <end position="71"/>
    </location>
</feature>
<reference evidence="6 7" key="1">
    <citation type="submission" date="2019-01" db="EMBL/GenBank/DDBJ databases">
        <title>Draft genome sequence of Dictyobacter sp. Uno17.</title>
        <authorList>
            <person name="Wang C.M."/>
            <person name="Zheng Y."/>
            <person name="Sakai Y."/>
            <person name="Abe K."/>
            <person name="Yokota A."/>
            <person name="Yabe S."/>
        </authorList>
    </citation>
    <scope>NUCLEOTIDE SEQUENCE [LARGE SCALE GENOMIC DNA]</scope>
    <source>
        <strain evidence="6 7">Uno17</strain>
    </source>
</reference>
<dbReference type="Gene3D" id="2.60.40.4380">
    <property type="entry name" value="Translational regulator CsrA"/>
    <property type="match status" value="1"/>
</dbReference>
<dbReference type="RefSeq" id="WP_235932642.1">
    <property type="nucleotide sequence ID" value="NZ_BIXY01000072.1"/>
</dbReference>
<dbReference type="GO" id="GO:0044781">
    <property type="term" value="P:bacterial-type flagellum organization"/>
    <property type="evidence" value="ECO:0007669"/>
    <property type="project" value="UniProtKB-KW"/>
</dbReference>
<dbReference type="Proteomes" id="UP000322530">
    <property type="component" value="Unassembled WGS sequence"/>
</dbReference>
<dbReference type="InterPro" id="IPR003751">
    <property type="entry name" value="CsrA"/>
</dbReference>
<keyword evidence="1 4" id="KW-0963">Cytoplasm</keyword>
<dbReference type="Pfam" id="PF02599">
    <property type="entry name" value="CsrA"/>
    <property type="match status" value="1"/>
</dbReference>
<comment type="similarity">
    <text evidence="4">Belongs to the CsrA/RsmA family.</text>
</comment>
<comment type="caution">
    <text evidence="6">The sequence shown here is derived from an EMBL/GenBank/DDBJ whole genome shotgun (WGS) entry which is preliminary data.</text>
</comment>
<keyword evidence="2 4" id="KW-0810">Translation regulation</keyword>
<organism evidence="6 7">
    <name type="scientific">Dictyobacter arantiisoli</name>
    <dbReference type="NCBI Taxonomy" id="2014874"/>
    <lineage>
        <taxon>Bacteria</taxon>
        <taxon>Bacillati</taxon>
        <taxon>Chloroflexota</taxon>
        <taxon>Ktedonobacteria</taxon>
        <taxon>Ktedonobacterales</taxon>
        <taxon>Dictyobacteraceae</taxon>
        <taxon>Dictyobacter</taxon>
    </lineage>
</organism>
<dbReference type="HAMAP" id="MF_00167">
    <property type="entry name" value="CsrA"/>
    <property type="match status" value="1"/>
</dbReference>
<proteinExistence type="inferred from homology"/>
<keyword evidence="3 4" id="KW-0694">RNA-binding</keyword>
<comment type="subcellular location">
    <subcellularLocation>
        <location evidence="4">Cytoplasm</location>
    </subcellularLocation>
</comment>
<evidence type="ECO:0000313" key="7">
    <source>
        <dbReference type="Proteomes" id="UP000322530"/>
    </source>
</evidence>
<keyword evidence="7" id="KW-1185">Reference proteome</keyword>
<dbReference type="GO" id="GO:0006109">
    <property type="term" value="P:regulation of carbohydrate metabolic process"/>
    <property type="evidence" value="ECO:0007669"/>
    <property type="project" value="InterPro"/>
</dbReference>
<evidence type="ECO:0000313" key="6">
    <source>
        <dbReference type="EMBL" id="GCF10495.1"/>
    </source>
</evidence>
<name>A0A5A5TGY4_9CHLR</name>
<dbReference type="EMBL" id="BIXY01000072">
    <property type="protein sequence ID" value="GCF10495.1"/>
    <property type="molecule type" value="Genomic_DNA"/>
</dbReference>
<dbReference type="GO" id="GO:0045947">
    <property type="term" value="P:negative regulation of translational initiation"/>
    <property type="evidence" value="ECO:0007669"/>
    <property type="project" value="UniProtKB-UniRule"/>
</dbReference>
<evidence type="ECO:0000256" key="2">
    <source>
        <dbReference type="ARBA" id="ARBA00022845"/>
    </source>
</evidence>
<feature type="region of interest" description="Disordered" evidence="5">
    <location>
        <begin position="49"/>
        <end position="71"/>
    </location>
</feature>
<evidence type="ECO:0000256" key="1">
    <source>
        <dbReference type="ARBA" id="ARBA00022490"/>
    </source>
</evidence>
<sequence>MLVLRRKVGESIVLAGVINVSVLAVEGERVKIGISAPPDVTIVREELLRNNDADPTQNPNTPIPPAQPQPR</sequence>
<dbReference type="PANTHER" id="PTHR34984:SF1">
    <property type="entry name" value="CARBON STORAGE REGULATOR"/>
    <property type="match status" value="1"/>
</dbReference>
<dbReference type="PANTHER" id="PTHR34984">
    <property type="entry name" value="CARBON STORAGE REGULATOR"/>
    <property type="match status" value="1"/>
</dbReference>
<gene>
    <name evidence="4" type="primary">csrA</name>
    <name evidence="6" type="ORF">KDI_40590</name>
</gene>